<dbReference type="AlphaFoldDB" id="A0A8X6PLG8"/>
<evidence type="ECO:0000313" key="1">
    <source>
        <dbReference type="EMBL" id="GFT74746.1"/>
    </source>
</evidence>
<gene>
    <name evidence="1" type="ORF">NPIL_623821</name>
</gene>
<keyword evidence="2" id="KW-1185">Reference proteome</keyword>
<comment type="caution">
    <text evidence="1">The sequence shown here is derived from an EMBL/GenBank/DDBJ whole genome shotgun (WGS) entry which is preliminary data.</text>
</comment>
<reference evidence="1" key="1">
    <citation type="submission" date="2020-08" db="EMBL/GenBank/DDBJ databases">
        <title>Multicomponent nature underlies the extraordinary mechanical properties of spider dragline silk.</title>
        <authorList>
            <person name="Kono N."/>
            <person name="Nakamura H."/>
            <person name="Mori M."/>
            <person name="Yoshida Y."/>
            <person name="Ohtoshi R."/>
            <person name="Malay A.D."/>
            <person name="Moran D.A.P."/>
            <person name="Tomita M."/>
            <person name="Numata K."/>
            <person name="Arakawa K."/>
        </authorList>
    </citation>
    <scope>NUCLEOTIDE SEQUENCE</scope>
</reference>
<organism evidence="1 2">
    <name type="scientific">Nephila pilipes</name>
    <name type="common">Giant wood spider</name>
    <name type="synonym">Nephila maculata</name>
    <dbReference type="NCBI Taxonomy" id="299642"/>
    <lineage>
        <taxon>Eukaryota</taxon>
        <taxon>Metazoa</taxon>
        <taxon>Ecdysozoa</taxon>
        <taxon>Arthropoda</taxon>
        <taxon>Chelicerata</taxon>
        <taxon>Arachnida</taxon>
        <taxon>Araneae</taxon>
        <taxon>Araneomorphae</taxon>
        <taxon>Entelegynae</taxon>
        <taxon>Araneoidea</taxon>
        <taxon>Nephilidae</taxon>
        <taxon>Nephila</taxon>
    </lineage>
</organism>
<dbReference type="EMBL" id="BMAW01117350">
    <property type="protein sequence ID" value="GFT74746.1"/>
    <property type="molecule type" value="Genomic_DNA"/>
</dbReference>
<sequence>MLLFPSIVSNARNGHWEFIGTGFLPLQYGKDATQTFTSVLRCGCVLMLIQGQTLPRLNGREILLSSEHSLEGRLKGNLATSRVVDRASFRKETSFNSSKRRMQ</sequence>
<accession>A0A8X6PLG8</accession>
<dbReference type="Proteomes" id="UP000887013">
    <property type="component" value="Unassembled WGS sequence"/>
</dbReference>
<name>A0A8X6PLG8_NEPPI</name>
<evidence type="ECO:0000313" key="2">
    <source>
        <dbReference type="Proteomes" id="UP000887013"/>
    </source>
</evidence>
<proteinExistence type="predicted"/>
<protein>
    <submittedName>
        <fullName evidence="1">Uncharacterized protein</fullName>
    </submittedName>
</protein>